<evidence type="ECO:0000256" key="1">
    <source>
        <dbReference type="SAM" id="MobiDB-lite"/>
    </source>
</evidence>
<proteinExistence type="predicted"/>
<name>A0ABU6Z4I3_9FABA</name>
<dbReference type="EMBL" id="JASCZI010271869">
    <property type="protein sequence ID" value="MED6216138.1"/>
    <property type="molecule type" value="Genomic_DNA"/>
</dbReference>
<sequence length="135" mass="15349">MGPPMPQGTNPRPRRATPTPSYLGHQLQNKLPPVHPLPGAGAAEPHRERHRRHRLQGPPPHNKPCLCPESHPRSPRGFYASVDPPFQLQNRTLKYSISESPFLWPSNKKEFCIFLISLLAYDSAAPWHFRVKIGR</sequence>
<accession>A0ABU6Z4I3</accession>
<reference evidence="2 3" key="1">
    <citation type="journal article" date="2023" name="Plants (Basel)">
        <title>Bridging the Gap: Combining Genomics and Transcriptomics Approaches to Understand Stylosanthes scabra, an Orphan Legume from the Brazilian Caatinga.</title>
        <authorList>
            <person name="Ferreira-Neto J.R.C."/>
            <person name="da Silva M.D."/>
            <person name="Binneck E."/>
            <person name="de Melo N.F."/>
            <person name="da Silva R.H."/>
            <person name="de Melo A.L.T.M."/>
            <person name="Pandolfi V."/>
            <person name="Bustamante F.O."/>
            <person name="Brasileiro-Vidal A.C."/>
            <person name="Benko-Iseppon A.M."/>
        </authorList>
    </citation>
    <scope>NUCLEOTIDE SEQUENCE [LARGE SCALE GENOMIC DNA]</scope>
    <source>
        <tissue evidence="2">Leaves</tissue>
    </source>
</reference>
<protein>
    <submittedName>
        <fullName evidence="2">Uncharacterized protein</fullName>
    </submittedName>
</protein>
<gene>
    <name evidence="2" type="ORF">PIB30_004622</name>
</gene>
<feature type="region of interest" description="Disordered" evidence="1">
    <location>
        <begin position="1"/>
        <end position="70"/>
    </location>
</feature>
<keyword evidence="3" id="KW-1185">Reference proteome</keyword>
<evidence type="ECO:0000313" key="3">
    <source>
        <dbReference type="Proteomes" id="UP001341840"/>
    </source>
</evidence>
<organism evidence="2 3">
    <name type="scientific">Stylosanthes scabra</name>
    <dbReference type="NCBI Taxonomy" id="79078"/>
    <lineage>
        <taxon>Eukaryota</taxon>
        <taxon>Viridiplantae</taxon>
        <taxon>Streptophyta</taxon>
        <taxon>Embryophyta</taxon>
        <taxon>Tracheophyta</taxon>
        <taxon>Spermatophyta</taxon>
        <taxon>Magnoliopsida</taxon>
        <taxon>eudicotyledons</taxon>
        <taxon>Gunneridae</taxon>
        <taxon>Pentapetalae</taxon>
        <taxon>rosids</taxon>
        <taxon>fabids</taxon>
        <taxon>Fabales</taxon>
        <taxon>Fabaceae</taxon>
        <taxon>Papilionoideae</taxon>
        <taxon>50 kb inversion clade</taxon>
        <taxon>dalbergioids sensu lato</taxon>
        <taxon>Dalbergieae</taxon>
        <taxon>Pterocarpus clade</taxon>
        <taxon>Stylosanthes</taxon>
    </lineage>
</organism>
<evidence type="ECO:0000313" key="2">
    <source>
        <dbReference type="EMBL" id="MED6216138.1"/>
    </source>
</evidence>
<dbReference type="Proteomes" id="UP001341840">
    <property type="component" value="Unassembled WGS sequence"/>
</dbReference>
<comment type="caution">
    <text evidence="2">The sequence shown here is derived from an EMBL/GenBank/DDBJ whole genome shotgun (WGS) entry which is preliminary data.</text>
</comment>